<dbReference type="Pfam" id="PF04712">
    <property type="entry name" value="Radial_spoke"/>
    <property type="match status" value="1"/>
</dbReference>
<name>A0ABM1BLZ7_LIMPO</name>
<accession>A0ABM1BLZ7</accession>
<feature type="region of interest" description="Disordered" evidence="6">
    <location>
        <begin position="267"/>
        <end position="314"/>
    </location>
</feature>
<comment type="subcellular location">
    <subcellularLocation>
        <location evidence="1">Cytoplasm</location>
        <location evidence="1">Cytoskeleton</location>
        <location evidence="1">Cilium axoneme</location>
    </subcellularLocation>
</comment>
<dbReference type="PANTHER" id="PTHR13159:SF0">
    <property type="entry name" value="RADIAL SPOKE HEAD 6 HOMOLOG A"/>
    <property type="match status" value="1"/>
</dbReference>
<reference evidence="8" key="1">
    <citation type="submission" date="2025-08" db="UniProtKB">
        <authorList>
            <consortium name="RefSeq"/>
        </authorList>
    </citation>
    <scope>IDENTIFICATION</scope>
    <source>
        <tissue evidence="8">Muscle</tissue>
    </source>
</reference>
<evidence type="ECO:0000256" key="4">
    <source>
        <dbReference type="ARBA" id="ARBA00023212"/>
    </source>
</evidence>
<keyword evidence="4" id="KW-0206">Cytoskeleton</keyword>
<dbReference type="Proteomes" id="UP000694941">
    <property type="component" value="Unplaced"/>
</dbReference>
<feature type="region of interest" description="Disordered" evidence="6">
    <location>
        <begin position="372"/>
        <end position="428"/>
    </location>
</feature>
<feature type="compositionally biased region" description="Acidic residues" evidence="6">
    <location>
        <begin position="389"/>
        <end position="428"/>
    </location>
</feature>
<proteinExistence type="predicted"/>
<keyword evidence="5" id="KW-0966">Cell projection</keyword>
<feature type="compositionally biased region" description="Basic and acidic residues" evidence="6">
    <location>
        <begin position="270"/>
        <end position="280"/>
    </location>
</feature>
<sequence length="428" mass="48491">PSGEPTEVILFGKNENCNIVDVTKSLHVFEQVGVGLNQNEVFQIALALEKLGASHPLEKIRFWGKILGTKRNYIVAETCYIEGAEEEEEEEEEEIMKEEEKQQQDREGKSGEEDKPPYPSFKPPPLIPSEDVGTGTNKFTYFICSKPGDEWIRLPKVTPLQIVVARQIKKYLTGHLDAQVSSYPPFPGNEGNYLRAQIARISAGTHVSPIGYYQFEEDEEEEEDEEGKNRIIENSEYEPISLEDLISQELSSWVHHAQHILPQGRCTRYMSEKRDGKNSEESEGEESEELEESDSSEREIGPPLLTPLSEDVALDRTPPWTPYLSSRLLPTSAVAVLRSNLWPGAYTISDGKTFENVYIGFGHKYSVIPCNPSLPPTPQEEYPSGPEITEIEDPRPEEEEELKEALEEEQEGEPSEEMEESEEENEEN</sequence>
<feature type="compositionally biased region" description="Acidic residues" evidence="6">
    <location>
        <begin position="215"/>
        <end position="226"/>
    </location>
</feature>
<evidence type="ECO:0000256" key="5">
    <source>
        <dbReference type="ARBA" id="ARBA00023273"/>
    </source>
</evidence>
<dbReference type="InterPro" id="IPR006802">
    <property type="entry name" value="Radial_spoke"/>
</dbReference>
<feature type="compositionally biased region" description="Pro residues" evidence="6">
    <location>
        <begin position="117"/>
        <end position="127"/>
    </location>
</feature>
<evidence type="ECO:0000313" key="8">
    <source>
        <dbReference type="RefSeq" id="XP_013784677.1"/>
    </source>
</evidence>
<evidence type="ECO:0000256" key="2">
    <source>
        <dbReference type="ARBA" id="ARBA00022490"/>
    </source>
</evidence>
<feature type="compositionally biased region" description="Acidic residues" evidence="6">
    <location>
        <begin position="281"/>
        <end position="294"/>
    </location>
</feature>
<evidence type="ECO:0000313" key="7">
    <source>
        <dbReference type="Proteomes" id="UP000694941"/>
    </source>
</evidence>
<keyword evidence="7" id="KW-1185">Reference proteome</keyword>
<feature type="compositionally biased region" description="Basic and acidic residues" evidence="6">
    <location>
        <begin position="98"/>
        <end position="116"/>
    </location>
</feature>
<keyword evidence="2" id="KW-0963">Cytoplasm</keyword>
<feature type="region of interest" description="Disordered" evidence="6">
    <location>
        <begin position="215"/>
        <end position="234"/>
    </location>
</feature>
<evidence type="ECO:0000256" key="6">
    <source>
        <dbReference type="SAM" id="MobiDB-lite"/>
    </source>
</evidence>
<dbReference type="PANTHER" id="PTHR13159">
    <property type="entry name" value="RADIAL SPOKEHEAD-RELATED"/>
    <property type="match status" value="1"/>
</dbReference>
<keyword evidence="3" id="KW-0969">Cilium</keyword>
<feature type="non-terminal residue" evidence="8">
    <location>
        <position position="1"/>
    </location>
</feature>
<feature type="region of interest" description="Disordered" evidence="6">
    <location>
        <begin position="84"/>
        <end position="130"/>
    </location>
</feature>
<evidence type="ECO:0000256" key="3">
    <source>
        <dbReference type="ARBA" id="ARBA00023069"/>
    </source>
</evidence>
<evidence type="ECO:0000256" key="1">
    <source>
        <dbReference type="ARBA" id="ARBA00004430"/>
    </source>
</evidence>
<gene>
    <name evidence="8" type="primary">LOC106468782</name>
</gene>
<dbReference type="RefSeq" id="XP_013784677.1">
    <property type="nucleotide sequence ID" value="XM_013929223.1"/>
</dbReference>
<protein>
    <submittedName>
        <fullName evidence="8">Radial spoke head protein 6 homolog A-like</fullName>
    </submittedName>
</protein>
<organism evidence="7 8">
    <name type="scientific">Limulus polyphemus</name>
    <name type="common">Atlantic horseshoe crab</name>
    <dbReference type="NCBI Taxonomy" id="6850"/>
    <lineage>
        <taxon>Eukaryota</taxon>
        <taxon>Metazoa</taxon>
        <taxon>Ecdysozoa</taxon>
        <taxon>Arthropoda</taxon>
        <taxon>Chelicerata</taxon>
        <taxon>Merostomata</taxon>
        <taxon>Xiphosura</taxon>
        <taxon>Limulidae</taxon>
        <taxon>Limulus</taxon>
    </lineage>
</organism>
<feature type="compositionally biased region" description="Acidic residues" evidence="6">
    <location>
        <begin position="84"/>
        <end position="97"/>
    </location>
</feature>
<dbReference type="GeneID" id="106468782"/>